<evidence type="ECO:0000256" key="2">
    <source>
        <dbReference type="SAM" id="MobiDB-lite"/>
    </source>
</evidence>
<dbReference type="PANTHER" id="PTHR33393:SF11">
    <property type="entry name" value="POLYGLUTAMINE SYNTHESIS ACCESSORY PROTEIN RV0574C-RELATED"/>
    <property type="match status" value="1"/>
</dbReference>
<dbReference type="Proteomes" id="UP001519332">
    <property type="component" value="Unassembled WGS sequence"/>
</dbReference>
<dbReference type="InterPro" id="IPR052169">
    <property type="entry name" value="CW_Biosynth-Accessory"/>
</dbReference>
<evidence type="ECO:0000313" key="4">
    <source>
        <dbReference type="EMBL" id="MBP2326911.1"/>
    </source>
</evidence>
<dbReference type="EMBL" id="JAGINW010000001">
    <property type="protein sequence ID" value="MBP2326911.1"/>
    <property type="molecule type" value="Genomic_DNA"/>
</dbReference>
<protein>
    <submittedName>
        <fullName evidence="4">Poly-gamma-glutamate capsule biosynthesis protein CapA/YwtB (Metallophosphatase superfamily)</fullName>
    </submittedName>
</protein>
<comment type="similarity">
    <text evidence="1">Belongs to the CapA family.</text>
</comment>
<dbReference type="InterPro" id="IPR019079">
    <property type="entry name" value="Capsule_synth_CapA"/>
</dbReference>
<sequence>MTLVVTFRALDAANGCTGCAEPHRMLGFSVRLRVIDESGQALPGAVVRLNTLEDDGAAPVQLNTGLDGMAQTPQLRGPAVAVVEAKDHLPEPVPLGASDAGAPVDVKLFARKENRFAMHSAGDVMFGRRYAAPEGGQALIPPASADRGAEQVVSAIAPVFSAADLRTVNLESVLTDMPSQGAYPRKRFILQSNTATTAGLRRLGVDCAVLANNHSRDFLDQGIADTRAALTKAGIAMVGADATAAGAAVAHSTSVRGTSVGIAAFTSVDGDFVNGAYPTAKTPRPSDVQRDEAWQYEERVWGFTAGEVDLPAVPRRIGKAWDEYRKAEPKADRAALWASLVAVYPELQDWVARRGHGGAAMWDPVTSPPQIAALSAQHQLSVVQLHAGFQFEAAASENVRTMAHAAIDAGADIVIGHHPHVLQGLEWYKGKLIVYSLGNFVFDQDFLATFSSMILRTVWEGDRLLEARLLPLELVAYRPVAVTGDAARRVLGRVWERSLLSAATSRDSTGAVRAHPQPFGPDSAPGQLVFERNTARVTATASPETTKTVTVPARQVVDLGVQPGELARPVAGEGAEVGRDLFGWGSFEDDTADGGVDSATHWNTDSGSETWQTGPTPKGHRFLHMNAPPGKAVQTRAVSRIPLPRHRLHVPSRGASRPLDPDPSYSMRAMVRGSTKGSAYFRLGVYSFDDTDPTEDPTSVLLKTITRAVDVPADGGWHEVTIDLSPADLDTAEGAGNMVMMYAGLHRRSDGRSASLDLDDVRFMEWRDAGGMTGSFGDFTLARNTGPAQRDLSIAVRRPS</sequence>
<evidence type="ECO:0000259" key="3">
    <source>
        <dbReference type="SMART" id="SM00854"/>
    </source>
</evidence>
<dbReference type="SMART" id="SM00854">
    <property type="entry name" value="PGA_cap"/>
    <property type="match status" value="1"/>
</dbReference>
<evidence type="ECO:0000256" key="1">
    <source>
        <dbReference type="ARBA" id="ARBA00005662"/>
    </source>
</evidence>
<dbReference type="InterPro" id="IPR029052">
    <property type="entry name" value="Metallo-depent_PP-like"/>
</dbReference>
<dbReference type="Pfam" id="PF09587">
    <property type="entry name" value="PGA_cap"/>
    <property type="match status" value="1"/>
</dbReference>
<feature type="domain" description="Capsule synthesis protein CapA" evidence="3">
    <location>
        <begin position="117"/>
        <end position="444"/>
    </location>
</feature>
<keyword evidence="5" id="KW-1185">Reference proteome</keyword>
<dbReference type="Gene3D" id="3.60.21.10">
    <property type="match status" value="1"/>
</dbReference>
<evidence type="ECO:0000313" key="5">
    <source>
        <dbReference type="Proteomes" id="UP001519332"/>
    </source>
</evidence>
<feature type="region of interest" description="Disordered" evidence="2">
    <location>
        <begin position="643"/>
        <end position="664"/>
    </location>
</feature>
<dbReference type="RefSeq" id="WP_209643922.1">
    <property type="nucleotide sequence ID" value="NZ_JAGINW010000001.1"/>
</dbReference>
<accession>A0ABS4TR80</accession>
<comment type="caution">
    <text evidence="4">The sequence shown here is derived from an EMBL/GenBank/DDBJ whole genome shotgun (WGS) entry which is preliminary data.</text>
</comment>
<gene>
    <name evidence="4" type="ORF">JOF56_007296</name>
</gene>
<name>A0ABS4TR80_9PSEU</name>
<proteinExistence type="inferred from homology"/>
<reference evidence="4 5" key="1">
    <citation type="submission" date="2021-03" db="EMBL/GenBank/DDBJ databases">
        <title>Sequencing the genomes of 1000 actinobacteria strains.</title>
        <authorList>
            <person name="Klenk H.-P."/>
        </authorList>
    </citation>
    <scope>NUCLEOTIDE SEQUENCE [LARGE SCALE GENOMIC DNA]</scope>
    <source>
        <strain evidence="4 5">DSM 46670</strain>
    </source>
</reference>
<dbReference type="PANTHER" id="PTHR33393">
    <property type="entry name" value="POLYGLUTAMINE SYNTHESIS ACCESSORY PROTEIN RV0574C-RELATED"/>
    <property type="match status" value="1"/>
</dbReference>
<organism evidence="4 5">
    <name type="scientific">Kibdelosporangium banguiense</name>
    <dbReference type="NCBI Taxonomy" id="1365924"/>
    <lineage>
        <taxon>Bacteria</taxon>
        <taxon>Bacillati</taxon>
        <taxon>Actinomycetota</taxon>
        <taxon>Actinomycetes</taxon>
        <taxon>Pseudonocardiales</taxon>
        <taxon>Pseudonocardiaceae</taxon>
        <taxon>Kibdelosporangium</taxon>
    </lineage>
</organism>
<dbReference type="SUPFAM" id="SSF56300">
    <property type="entry name" value="Metallo-dependent phosphatases"/>
    <property type="match status" value="1"/>
</dbReference>